<dbReference type="InterPro" id="IPR019933">
    <property type="entry name" value="DivIVA_domain"/>
</dbReference>
<evidence type="ECO:0000256" key="6">
    <source>
        <dbReference type="ARBA" id="ARBA00023306"/>
    </source>
</evidence>
<dbReference type="Pfam" id="PF05103">
    <property type="entry name" value="DivIVA"/>
    <property type="match status" value="1"/>
</dbReference>
<comment type="subcellular location">
    <subcellularLocation>
        <location evidence="1">Cytoplasm</location>
    </subcellularLocation>
</comment>
<keyword evidence="5 7" id="KW-0175">Coiled coil</keyword>
<dbReference type="PANTHER" id="PTHR35794">
    <property type="entry name" value="CELL DIVISION PROTEIN DIVIVA"/>
    <property type="match status" value="1"/>
</dbReference>
<feature type="coiled-coil region" evidence="7">
    <location>
        <begin position="25"/>
        <end position="131"/>
    </location>
</feature>
<comment type="similarity">
    <text evidence="2">Belongs to the DivIVA family.</text>
</comment>
<keyword evidence="4" id="KW-0132">Cell division</keyword>
<dbReference type="PANTHER" id="PTHR35794:SF2">
    <property type="entry name" value="CELL DIVISION PROTEIN DIVIVA"/>
    <property type="match status" value="1"/>
</dbReference>
<protein>
    <submittedName>
        <fullName evidence="8">DivIVA domain-containing protein</fullName>
    </submittedName>
</protein>
<dbReference type="Gene3D" id="6.10.250.660">
    <property type="match status" value="1"/>
</dbReference>
<evidence type="ECO:0000256" key="1">
    <source>
        <dbReference type="ARBA" id="ARBA00004496"/>
    </source>
</evidence>
<dbReference type="InterPro" id="IPR007793">
    <property type="entry name" value="DivIVA_fam"/>
</dbReference>
<comment type="caution">
    <text evidence="8">The sequence shown here is derived from an EMBL/GenBank/DDBJ whole genome shotgun (WGS) entry which is preliminary data.</text>
</comment>
<name>A0A7C4Z7A2_9DEIN</name>
<evidence type="ECO:0000256" key="2">
    <source>
        <dbReference type="ARBA" id="ARBA00009008"/>
    </source>
</evidence>
<accession>A0A7C4Z7A2</accession>
<evidence type="ECO:0000256" key="5">
    <source>
        <dbReference type="ARBA" id="ARBA00023054"/>
    </source>
</evidence>
<keyword evidence="3" id="KW-0963">Cytoplasm</keyword>
<dbReference type="Proteomes" id="UP000885759">
    <property type="component" value="Unassembled WGS sequence"/>
</dbReference>
<proteinExistence type="inferred from homology"/>
<organism evidence="8">
    <name type="scientific">Oceanithermus profundus</name>
    <dbReference type="NCBI Taxonomy" id="187137"/>
    <lineage>
        <taxon>Bacteria</taxon>
        <taxon>Thermotogati</taxon>
        <taxon>Deinococcota</taxon>
        <taxon>Deinococci</taxon>
        <taxon>Thermales</taxon>
        <taxon>Thermaceae</taxon>
        <taxon>Oceanithermus</taxon>
    </lineage>
</organism>
<reference evidence="8" key="1">
    <citation type="journal article" date="2020" name="mSystems">
        <title>Genome- and Community-Level Interaction Insights into Carbon Utilization and Element Cycling Functions of Hydrothermarchaeota in Hydrothermal Sediment.</title>
        <authorList>
            <person name="Zhou Z."/>
            <person name="Liu Y."/>
            <person name="Xu W."/>
            <person name="Pan J."/>
            <person name="Luo Z.H."/>
            <person name="Li M."/>
        </authorList>
    </citation>
    <scope>NUCLEOTIDE SEQUENCE [LARGE SCALE GENOMIC DNA]</scope>
    <source>
        <strain evidence="8">HyVt-570</strain>
    </source>
</reference>
<dbReference type="GO" id="GO:0005737">
    <property type="term" value="C:cytoplasm"/>
    <property type="evidence" value="ECO:0007669"/>
    <property type="project" value="UniProtKB-SubCell"/>
</dbReference>
<keyword evidence="6" id="KW-0131">Cell cycle</keyword>
<evidence type="ECO:0000313" key="8">
    <source>
        <dbReference type="EMBL" id="HGY10615.1"/>
    </source>
</evidence>
<dbReference type="EMBL" id="DRPZ01000282">
    <property type="protein sequence ID" value="HGY10615.1"/>
    <property type="molecule type" value="Genomic_DNA"/>
</dbReference>
<dbReference type="GO" id="GO:0051301">
    <property type="term" value="P:cell division"/>
    <property type="evidence" value="ECO:0007669"/>
    <property type="project" value="UniProtKB-KW"/>
</dbReference>
<sequence>MEFNSLDIRYQEFKRGLRGYAVEEVRAYLAQLADYVAELVEARQQLEQQLAELEESLQQHRKNEEELKRAVVAAERIARDVKQQAQREAELILKEAQGLKEQTLREVVEHVKRVQRDLDVLRRERDLFKEQFRALLEGYLKSLDNSGD</sequence>
<evidence type="ECO:0000256" key="7">
    <source>
        <dbReference type="SAM" id="Coils"/>
    </source>
</evidence>
<evidence type="ECO:0000256" key="4">
    <source>
        <dbReference type="ARBA" id="ARBA00022618"/>
    </source>
</evidence>
<gene>
    <name evidence="8" type="ORF">ENK37_11300</name>
</gene>
<dbReference type="NCBIfam" id="TIGR03544">
    <property type="entry name" value="DivI1A_domain"/>
    <property type="match status" value="1"/>
</dbReference>
<evidence type="ECO:0000256" key="3">
    <source>
        <dbReference type="ARBA" id="ARBA00022490"/>
    </source>
</evidence>
<dbReference type="AlphaFoldDB" id="A0A7C4Z7A2"/>